<dbReference type="Proteomes" id="UP000609726">
    <property type="component" value="Unassembled WGS sequence"/>
</dbReference>
<feature type="chain" id="PRO_5045892761" evidence="2">
    <location>
        <begin position="28"/>
        <end position="166"/>
    </location>
</feature>
<comment type="caution">
    <text evidence="3">The sequence shown here is derived from an EMBL/GenBank/DDBJ whole genome shotgun (WGS) entry which is preliminary data.</text>
</comment>
<accession>A0ABX0NVU7</accession>
<evidence type="ECO:0000256" key="2">
    <source>
        <dbReference type="SAM" id="SignalP"/>
    </source>
</evidence>
<name>A0ABX0NVU7_9BURK</name>
<keyword evidence="4" id="KW-1185">Reference proteome</keyword>
<evidence type="ECO:0000313" key="4">
    <source>
        <dbReference type="Proteomes" id="UP000609726"/>
    </source>
</evidence>
<proteinExistence type="predicted"/>
<reference evidence="3 4" key="1">
    <citation type="submission" date="2019-10" db="EMBL/GenBank/DDBJ databases">
        <title>Taxonomy of Antarctic Massilia spp.: description of Massilia rubra sp. nov., Massilia aquatica sp. nov., Massilia mucilaginosa sp. nov., Massilia frigida sp. nov. isolated from streams, lakes and regoliths.</title>
        <authorList>
            <person name="Holochova P."/>
            <person name="Sedlacek I."/>
            <person name="Kralova S."/>
            <person name="Maslanova I."/>
            <person name="Busse H.-J."/>
            <person name="Stankova E."/>
            <person name="Vrbovska V."/>
            <person name="Kovarovic V."/>
            <person name="Bartak M."/>
            <person name="Svec P."/>
            <person name="Pantucek R."/>
        </authorList>
    </citation>
    <scope>NUCLEOTIDE SEQUENCE [LARGE SCALE GENOMIC DNA]</scope>
    <source>
        <strain evidence="3 4">CCM 8733</strain>
    </source>
</reference>
<evidence type="ECO:0000313" key="3">
    <source>
        <dbReference type="EMBL" id="NHZ91028.1"/>
    </source>
</evidence>
<sequence length="166" mass="17081">MDWASWRSGAAIAALAGATMAVTAWLAAPSDQPDAPLPASHASQGAAPTPSFDVGSAAAEPGDPSGRWVGAMDLGGGRQAQFRFDLNSANGLLTGTASVPIGEASIVNGRIRDQHLSFDTQYRLPSTGQVVLTRFSGEVHGDTITLDINSEGALSRLLVQRATPSP</sequence>
<keyword evidence="2" id="KW-0732">Signal</keyword>
<organism evidence="3 4">
    <name type="scientific">Massilia mucilaginosa</name>
    <dbReference type="NCBI Taxonomy" id="2609282"/>
    <lineage>
        <taxon>Bacteria</taxon>
        <taxon>Pseudomonadati</taxon>
        <taxon>Pseudomonadota</taxon>
        <taxon>Betaproteobacteria</taxon>
        <taxon>Burkholderiales</taxon>
        <taxon>Oxalobacteraceae</taxon>
        <taxon>Telluria group</taxon>
        <taxon>Massilia</taxon>
    </lineage>
</organism>
<feature type="region of interest" description="Disordered" evidence="1">
    <location>
        <begin position="33"/>
        <end position="65"/>
    </location>
</feature>
<evidence type="ECO:0000256" key="1">
    <source>
        <dbReference type="SAM" id="MobiDB-lite"/>
    </source>
</evidence>
<feature type="signal peptide" evidence="2">
    <location>
        <begin position="1"/>
        <end position="27"/>
    </location>
</feature>
<dbReference type="EMBL" id="WHJH01000023">
    <property type="protein sequence ID" value="NHZ91028.1"/>
    <property type="molecule type" value="Genomic_DNA"/>
</dbReference>
<dbReference type="RefSeq" id="WP_166878383.1">
    <property type="nucleotide sequence ID" value="NZ_WHJH01000023.1"/>
</dbReference>
<gene>
    <name evidence="3" type="ORF">F2P45_18680</name>
</gene>
<protein>
    <submittedName>
        <fullName evidence="3">Uncharacterized protein</fullName>
    </submittedName>
</protein>